<dbReference type="AlphaFoldDB" id="D9QPZ0"/>
<dbReference type="RefSeq" id="WP_013278027.1">
    <property type="nucleotide sequence ID" value="NC_014378.1"/>
</dbReference>
<evidence type="ECO:0000313" key="4">
    <source>
        <dbReference type="Proteomes" id="UP000001661"/>
    </source>
</evidence>
<reference evidence="3 4" key="1">
    <citation type="journal article" date="2010" name="Stand. Genomic Sci.">
        <title>Complete genome sequence of Acetohalobium arabaticum type strain (Z-7288).</title>
        <authorList>
            <person name="Sikorski J."/>
            <person name="Lapidus A."/>
            <person name="Chertkov O."/>
            <person name="Lucas S."/>
            <person name="Copeland A."/>
            <person name="Glavina Del Rio T."/>
            <person name="Nolan M."/>
            <person name="Tice H."/>
            <person name="Cheng J.F."/>
            <person name="Han C."/>
            <person name="Brambilla E."/>
            <person name="Pitluck S."/>
            <person name="Liolios K."/>
            <person name="Ivanova N."/>
            <person name="Mavromatis K."/>
            <person name="Mikhailova N."/>
            <person name="Pati A."/>
            <person name="Bruce D."/>
            <person name="Detter C."/>
            <person name="Tapia R."/>
            <person name="Goodwin L."/>
            <person name="Chen A."/>
            <person name="Palaniappan K."/>
            <person name="Land M."/>
            <person name="Hauser L."/>
            <person name="Chang Y.J."/>
            <person name="Jeffries C.D."/>
            <person name="Rohde M."/>
            <person name="Goker M."/>
            <person name="Spring S."/>
            <person name="Woyke T."/>
            <person name="Bristow J."/>
            <person name="Eisen J.A."/>
            <person name="Markowitz V."/>
            <person name="Hugenholtz P."/>
            <person name="Kyrpides N.C."/>
            <person name="Klenk H.P."/>
        </authorList>
    </citation>
    <scope>NUCLEOTIDE SEQUENCE [LARGE SCALE GENOMIC DNA]</scope>
    <source>
        <strain evidence="4">ATCC 49924 / DSM 5501 / Z-7288</strain>
    </source>
</reference>
<dbReference type="InterPro" id="IPR002821">
    <property type="entry name" value="Hydantoinase_A"/>
</dbReference>
<dbReference type="GO" id="GO:0005829">
    <property type="term" value="C:cytosol"/>
    <property type="evidence" value="ECO:0007669"/>
    <property type="project" value="TreeGrafter"/>
</dbReference>
<organism evidence="3 4">
    <name type="scientific">Acetohalobium arabaticum (strain ATCC 49924 / DSM 5501 / Z-7288)</name>
    <dbReference type="NCBI Taxonomy" id="574087"/>
    <lineage>
        <taxon>Bacteria</taxon>
        <taxon>Bacillati</taxon>
        <taxon>Bacillota</taxon>
        <taxon>Clostridia</taxon>
        <taxon>Halanaerobiales</taxon>
        <taxon>Halobacteroidaceae</taxon>
        <taxon>Acetohalobium</taxon>
    </lineage>
</organism>
<dbReference type="Pfam" id="PF01968">
    <property type="entry name" value="Hydantoinase_A"/>
    <property type="match status" value="1"/>
</dbReference>
<dbReference type="GO" id="GO:0017168">
    <property type="term" value="F:5-oxoprolinase (ATP-hydrolyzing) activity"/>
    <property type="evidence" value="ECO:0007669"/>
    <property type="project" value="TreeGrafter"/>
</dbReference>
<dbReference type="GO" id="GO:0006749">
    <property type="term" value="P:glutathione metabolic process"/>
    <property type="evidence" value="ECO:0007669"/>
    <property type="project" value="TreeGrafter"/>
</dbReference>
<gene>
    <name evidence="3" type="ordered locus">Acear_1055</name>
</gene>
<evidence type="ECO:0000259" key="1">
    <source>
        <dbReference type="Pfam" id="PF01968"/>
    </source>
</evidence>
<dbReference type="OrthoDB" id="9768323at2"/>
<proteinExistence type="predicted"/>
<evidence type="ECO:0000259" key="2">
    <source>
        <dbReference type="Pfam" id="PF05378"/>
    </source>
</evidence>
<feature type="domain" description="Hydantoinase A/oxoprolinase" evidence="1">
    <location>
        <begin position="178"/>
        <end position="320"/>
    </location>
</feature>
<feature type="domain" description="Hydantoinase/oxoprolinase N-terminal" evidence="2">
    <location>
        <begin position="5"/>
        <end position="157"/>
    </location>
</feature>
<dbReference type="EMBL" id="CP002105">
    <property type="protein sequence ID" value="ADL12581.1"/>
    <property type="molecule type" value="Genomic_DNA"/>
</dbReference>
<dbReference type="PANTHER" id="PTHR11365:SF2">
    <property type="entry name" value="5-OXOPROLINASE"/>
    <property type="match status" value="1"/>
</dbReference>
<dbReference type="InterPro" id="IPR043129">
    <property type="entry name" value="ATPase_NBD"/>
</dbReference>
<dbReference type="STRING" id="574087.Acear_1055"/>
<name>D9QPZ0_ACEAZ</name>
<dbReference type="SUPFAM" id="SSF53067">
    <property type="entry name" value="Actin-like ATPase domain"/>
    <property type="match status" value="1"/>
</dbReference>
<dbReference type="Proteomes" id="UP000001661">
    <property type="component" value="Chromosome"/>
</dbReference>
<protein>
    <submittedName>
        <fullName evidence="3">Hydantoinase/oxoprolinase</fullName>
    </submittedName>
</protein>
<dbReference type="Pfam" id="PF05378">
    <property type="entry name" value="Hydant_A_N"/>
    <property type="match status" value="1"/>
</dbReference>
<dbReference type="InterPro" id="IPR045079">
    <property type="entry name" value="Oxoprolinase-like"/>
</dbReference>
<dbReference type="HOGENOM" id="CLU_014140_1_0_9"/>
<accession>D9QPZ0</accession>
<dbReference type="eggNOG" id="COG0145">
    <property type="taxonomic scope" value="Bacteria"/>
</dbReference>
<keyword evidence="4" id="KW-1185">Reference proteome</keyword>
<dbReference type="KEGG" id="aar:Acear_1055"/>
<dbReference type="InterPro" id="IPR008040">
    <property type="entry name" value="Hydant_A_N"/>
</dbReference>
<dbReference type="PANTHER" id="PTHR11365">
    <property type="entry name" value="5-OXOPROLINASE RELATED"/>
    <property type="match status" value="1"/>
</dbReference>
<sequence>MSVTLGIDTGGTYTDGVVMDLDEGKIFAESKALTTRRDLSIGINECIDNLEEIDFSDIKMVSLSTTLATNATVEGQGCEVGLILIGFELEDNLPTEHYVSIQGGHDIKGNRKERLDVKEVREVVNSLQSKVDAFAVSGYLSVRNPEHEKKVKDIIQDLTDYPVVCGHELTSSLGISERTATAVLNARLIPIIADLINAVKGMMEEHNIDAPLMIVKGDGSLVSEEVAREKPIETILSGPASSIIGSTYLTDLEDGIVVDMGGTTTDVALLQDGTPSLTEKGAMVGGWLTRVKAVDMATIGIGGDSYIRVSKDHLLQVGPQRVYPLCWAVAQHRYLLDQLLEIDAEEYFPVNSQPTDILFFIKEPLHIDLTKTEEQILEIIREKPQSLYHIGKKLDKDPNLLRWNRLVNIGSVHRASLTPTDLLHVTGRMEEWNVEASKVGVKIGARRYGVEVENFIKDVEEEIYYKIALVITEMLLKDKKVEFDWKQDSLTEFLLEAIFRENKEQDELIEFSTTINLPIIAIGAPVEAYFPEIADRCNATLEIPEHSEVANAVGTVTGKVIEQVEILVKPGAESGYLVHAPGEKKMFKELEEAVEFAKDVGEKYVRERAKRSKVTDLKVNIEHEDVYSSFSQLEDKDDLYLESKIKVVAMGRPELN</sequence>
<evidence type="ECO:0000313" key="3">
    <source>
        <dbReference type="EMBL" id="ADL12581.1"/>
    </source>
</evidence>